<dbReference type="PROSITE" id="PS00188">
    <property type="entry name" value="BIOTIN"/>
    <property type="match status" value="1"/>
</dbReference>
<evidence type="ECO:0000256" key="1">
    <source>
        <dbReference type="ARBA" id="ARBA00023267"/>
    </source>
</evidence>
<dbReference type="Pfam" id="PF00364">
    <property type="entry name" value="Biotin_lipoyl"/>
    <property type="match status" value="1"/>
</dbReference>
<dbReference type="EMBL" id="JAPDPI010000040">
    <property type="protein sequence ID" value="MCW3807202.1"/>
    <property type="molecule type" value="Genomic_DNA"/>
</dbReference>
<sequence length="173" mass="19507">MKLLHHTKNYTLTGEKKVNVTVRDNKIYKINNRKTPIDVEPLDNGEFVIKCAENSHIGEVVDLKQNEVTVMINGNTYHFTIDTELASKRKEKLSKSDKKKVEKTKAPLPGEIVAVLMSEGQEVHKGEPVMILEAMKMQNEIVSPVSGKIKSIHVKAEESVMKDQLLFEIDPGK</sequence>
<dbReference type="PROSITE" id="PS50968">
    <property type="entry name" value="BIOTINYL_LIPOYL"/>
    <property type="match status" value="1"/>
</dbReference>
<protein>
    <submittedName>
        <fullName evidence="3">Biotin/lipoyl-binding protein</fullName>
    </submittedName>
</protein>
<dbReference type="CDD" id="cd06850">
    <property type="entry name" value="biotinyl_domain"/>
    <property type="match status" value="1"/>
</dbReference>
<evidence type="ECO:0000313" key="3">
    <source>
        <dbReference type="EMBL" id="MCW3807202.1"/>
    </source>
</evidence>
<keyword evidence="1" id="KW-0092">Biotin</keyword>
<feature type="domain" description="Lipoyl-binding" evidence="2">
    <location>
        <begin position="98"/>
        <end position="170"/>
    </location>
</feature>
<organism evidence="3 4">
    <name type="scientific">Plebeiibacterium marinum</name>
    <dbReference type="NCBI Taxonomy" id="2992111"/>
    <lineage>
        <taxon>Bacteria</taxon>
        <taxon>Pseudomonadati</taxon>
        <taxon>Bacteroidota</taxon>
        <taxon>Bacteroidia</taxon>
        <taxon>Marinilabiliales</taxon>
        <taxon>Marinilabiliaceae</taxon>
        <taxon>Plebeiibacterium</taxon>
    </lineage>
</organism>
<dbReference type="InterPro" id="IPR000089">
    <property type="entry name" value="Biotin_lipoyl"/>
</dbReference>
<dbReference type="AlphaFoldDB" id="A0AAE3SL07"/>
<dbReference type="RefSeq" id="WP_301201373.1">
    <property type="nucleotide sequence ID" value="NZ_JAPDPI010000040.1"/>
</dbReference>
<dbReference type="Proteomes" id="UP001207408">
    <property type="component" value="Unassembled WGS sequence"/>
</dbReference>
<keyword evidence="4" id="KW-1185">Reference proteome</keyword>
<evidence type="ECO:0000259" key="2">
    <source>
        <dbReference type="PROSITE" id="PS50968"/>
    </source>
</evidence>
<dbReference type="FunFam" id="2.40.50.100:FF:000003">
    <property type="entry name" value="Acetyl-CoA carboxylase biotin carboxyl carrier protein"/>
    <property type="match status" value="1"/>
</dbReference>
<reference evidence="3" key="1">
    <citation type="submission" date="2022-10" db="EMBL/GenBank/DDBJ databases">
        <authorList>
            <person name="Yu W.X."/>
        </authorList>
    </citation>
    <scope>NUCLEOTIDE SEQUENCE</scope>
    <source>
        <strain evidence="3">D04</strain>
    </source>
</reference>
<dbReference type="InterPro" id="IPR001882">
    <property type="entry name" value="Biotin_BS"/>
</dbReference>
<dbReference type="Gene3D" id="2.40.50.100">
    <property type="match status" value="1"/>
</dbReference>
<dbReference type="SUPFAM" id="SSF51230">
    <property type="entry name" value="Single hybrid motif"/>
    <property type="match status" value="1"/>
</dbReference>
<name>A0AAE3SL07_9BACT</name>
<dbReference type="PANTHER" id="PTHR45266:SF3">
    <property type="entry name" value="OXALOACETATE DECARBOXYLASE ALPHA CHAIN"/>
    <property type="match status" value="1"/>
</dbReference>
<proteinExistence type="predicted"/>
<dbReference type="InterPro" id="IPR011053">
    <property type="entry name" value="Single_hybrid_motif"/>
</dbReference>
<dbReference type="InterPro" id="IPR050709">
    <property type="entry name" value="Biotin_Carboxyl_Carrier/Decarb"/>
</dbReference>
<gene>
    <name evidence="3" type="ORF">OM074_16315</name>
</gene>
<dbReference type="PANTHER" id="PTHR45266">
    <property type="entry name" value="OXALOACETATE DECARBOXYLASE ALPHA CHAIN"/>
    <property type="match status" value="1"/>
</dbReference>
<evidence type="ECO:0000313" key="4">
    <source>
        <dbReference type="Proteomes" id="UP001207408"/>
    </source>
</evidence>
<comment type="caution">
    <text evidence="3">The sequence shown here is derived from an EMBL/GenBank/DDBJ whole genome shotgun (WGS) entry which is preliminary data.</text>
</comment>
<accession>A0AAE3SL07</accession>